<dbReference type="SUPFAM" id="SSF50978">
    <property type="entry name" value="WD40 repeat-like"/>
    <property type="match status" value="1"/>
</dbReference>
<dbReference type="Pfam" id="PF20703">
    <property type="entry name" value="nSTAND1"/>
    <property type="match status" value="2"/>
</dbReference>
<dbReference type="PROSITE" id="PS50294">
    <property type="entry name" value="WD_REPEATS_REGION"/>
    <property type="match status" value="10"/>
</dbReference>
<dbReference type="PANTHER" id="PTHR19848">
    <property type="entry name" value="WD40 REPEAT PROTEIN"/>
    <property type="match status" value="1"/>
</dbReference>
<sequence>MTLAYVRGCEGATEQWEKRWRTVAAELAHDDSVQAEREQQEEPPYTGLAAFRSEDAERFFGRERLVAELAGRLAGARLVTVVGASGAGKSSLLRAGLVPRWRAEHPGHPVVLFSPGPHPLKQCVTSLAGTDTPPADGRPGEGSPDGGGRARPAAERDRSGRVSAPRDSAAAGPTGSRALDSAVRRLLDTAPDTAEILLVVDQFEEVFTLCRDDTERFRFVDALLAAALSAGSRCRVVVGVRADFYAHCAAHPALAAVMADAQVVVGPMSSGELRRAVTRPAVRAGCTVEGALLADIMTQADGQAAMLPLVSHALLETWRRRRGNTLTLSGFQAAGGLDGGLAHTAEEVWGTLDPVQQRIARQVLMRLTALGEGTEDTRRRIRRDELDSGGPVRIGGTAGTGGAERGVGPDPAPGDDRTDHVPDHDMEADTALVLERFARARLLTLDRDTLEITHEALIRSWPRLRGWLTEDRDALRVHRHLTEAAADWEAVRRDPGALYRGVRLDQACEWAARAGAEPLSSRERQFLAASRMAREAEVTAAARGTRRLRRLSVLLAVLLAGTAAATGVAVRAERQASRQRDTAISQRVAQDAVALRLTDPARAVQLALAAYRLQPTSAARSAVLSAYATPYATQLTGSDTVEAVAYAPGGRLVATAGDDGAVRLVDTTDPGRARQVAAFSGHTGPVRGLAFSPSGKLLASAGADGTLRLWDPHGAPRAAGRAVGTAAALPGSTVPPALVSVAFSPDGATVAAAGADGAVRIWRTAHADGAPVVVLADRPGELRALAFAPDGRRLAAAGPAGTALWRLGPRTGRVTARLPAANAVAFAPDGRTLATAGEDYAVRRWRLDGDGGDRHPSRLGAPLTGHTDTVNALAYSADGRVLASGGVDATVRLWNVAKPGWNLPPTVLSGHTGYVSSLAFAPDGHTLASGSSDRTLRLWDLPVPALTGHTSSLYAAGFSPDGRTLATGSYDHTVRLWDVSDPRRPAPGAVLTGNDAAVNAVAFAPGGHLLASAGLDRTVRLWDVADVRHPRPTDVTTAGTDAVNSLAFAPDGHTLATGGADRSVRLWAVAGNRLRPLTRAAAHRDQVGSVAFSPDGRLLASASRDRTVRLWDTAGGRLRPVAVLTGHSDAVKAVAFAPDGRTLATASDDRTLRLWDVRAARDGHPVRPLAVVEGHTDAVKALAFTADSRTLASGGADHSIRLWDVTDPGRPAPRAVLSGHGKPVDALAFAPDGHTLASGSEDWTGLLWETRTARVAARICRTIRAPGLTPADWQRYLPGLPYRPPCAHPR</sequence>
<dbReference type="SUPFAM" id="SSF50965">
    <property type="entry name" value="Galactose oxidase, central domain"/>
    <property type="match status" value="1"/>
</dbReference>
<protein>
    <submittedName>
        <fullName evidence="6">XRE family transcriptional regulator</fullName>
    </submittedName>
</protein>
<dbReference type="EMBL" id="JANUGP010000015">
    <property type="protein sequence ID" value="MCS0603578.1"/>
    <property type="molecule type" value="Genomic_DNA"/>
</dbReference>
<feature type="compositionally biased region" description="Gly residues" evidence="4">
    <location>
        <begin position="392"/>
        <end position="405"/>
    </location>
</feature>
<feature type="repeat" description="WD" evidence="3">
    <location>
        <begin position="679"/>
        <end position="711"/>
    </location>
</feature>
<comment type="caution">
    <text evidence="6">The sequence shown here is derived from an EMBL/GenBank/DDBJ whole genome shotgun (WGS) entry which is preliminary data.</text>
</comment>
<evidence type="ECO:0000313" key="6">
    <source>
        <dbReference type="EMBL" id="MCS0603578.1"/>
    </source>
</evidence>
<feature type="repeat" description="WD" evidence="3">
    <location>
        <begin position="908"/>
        <end position="941"/>
    </location>
</feature>
<feature type="repeat" description="WD" evidence="3">
    <location>
        <begin position="946"/>
        <end position="987"/>
    </location>
</feature>
<dbReference type="InterPro" id="IPR001680">
    <property type="entry name" value="WD40_rpt"/>
</dbReference>
<dbReference type="SMART" id="SM00320">
    <property type="entry name" value="WD40"/>
    <property type="match status" value="14"/>
</dbReference>
<dbReference type="InterPro" id="IPR027417">
    <property type="entry name" value="P-loop_NTPase"/>
</dbReference>
<feature type="repeat" description="WD" evidence="3">
    <location>
        <begin position="1124"/>
        <end position="1158"/>
    </location>
</feature>
<evidence type="ECO:0000256" key="4">
    <source>
        <dbReference type="SAM" id="MobiDB-lite"/>
    </source>
</evidence>
<dbReference type="PROSITE" id="PS00678">
    <property type="entry name" value="WD_REPEATS_1"/>
    <property type="match status" value="6"/>
</dbReference>
<feature type="repeat" description="WD" evidence="3">
    <location>
        <begin position="1172"/>
        <end position="1205"/>
    </location>
</feature>
<dbReference type="CDD" id="cd00200">
    <property type="entry name" value="WD40"/>
    <property type="match status" value="2"/>
</dbReference>
<organism evidence="6 7">
    <name type="scientific">Streptomyces pyxinicus</name>
    <dbReference type="NCBI Taxonomy" id="2970331"/>
    <lineage>
        <taxon>Bacteria</taxon>
        <taxon>Bacillati</taxon>
        <taxon>Actinomycetota</taxon>
        <taxon>Actinomycetes</taxon>
        <taxon>Kitasatosporales</taxon>
        <taxon>Streptomycetaceae</taxon>
        <taxon>Streptomyces</taxon>
    </lineage>
</organism>
<feature type="domain" description="Novel STAND NTPase 1" evidence="5">
    <location>
        <begin position="424"/>
        <end position="495"/>
    </location>
</feature>
<feature type="repeat" description="WD" evidence="3">
    <location>
        <begin position="1036"/>
        <end position="1067"/>
    </location>
</feature>
<dbReference type="PANTHER" id="PTHR19848:SF8">
    <property type="entry name" value="F-BOX AND WD REPEAT DOMAIN CONTAINING 7"/>
    <property type="match status" value="1"/>
</dbReference>
<feature type="repeat" description="WD" evidence="3">
    <location>
        <begin position="863"/>
        <end position="896"/>
    </location>
</feature>
<keyword evidence="7" id="KW-1185">Reference proteome</keyword>
<evidence type="ECO:0000313" key="7">
    <source>
        <dbReference type="Proteomes" id="UP001205612"/>
    </source>
</evidence>
<dbReference type="InterPro" id="IPR036322">
    <property type="entry name" value="WD40_repeat_dom_sf"/>
</dbReference>
<gene>
    <name evidence="6" type="ORF">NX794_20515</name>
</gene>
<accession>A0ABT2B4X1</accession>
<dbReference type="SUPFAM" id="SSF101908">
    <property type="entry name" value="Putative isomerase YbhE"/>
    <property type="match status" value="1"/>
</dbReference>
<dbReference type="SUPFAM" id="SSF52540">
    <property type="entry name" value="P-loop containing nucleoside triphosphate hydrolases"/>
    <property type="match status" value="1"/>
</dbReference>
<dbReference type="Pfam" id="PF00400">
    <property type="entry name" value="WD40"/>
    <property type="match status" value="13"/>
</dbReference>
<evidence type="ECO:0000256" key="3">
    <source>
        <dbReference type="PROSITE-ProRule" id="PRU00221"/>
    </source>
</evidence>
<dbReference type="InterPro" id="IPR011043">
    <property type="entry name" value="Gal_Oxase/kelch_b-propeller"/>
</dbReference>
<feature type="repeat" description="WD" evidence="3">
    <location>
        <begin position="1217"/>
        <end position="1258"/>
    </location>
</feature>
<evidence type="ECO:0000256" key="1">
    <source>
        <dbReference type="ARBA" id="ARBA00022574"/>
    </source>
</evidence>
<feature type="repeat" description="WD" evidence="3">
    <location>
        <begin position="738"/>
        <end position="762"/>
    </location>
</feature>
<dbReference type="InterPro" id="IPR020472">
    <property type="entry name" value="WD40_PAC1"/>
</dbReference>
<dbReference type="InterPro" id="IPR049052">
    <property type="entry name" value="nSTAND1"/>
</dbReference>
<feature type="domain" description="Novel STAND NTPase 1" evidence="5">
    <location>
        <begin position="44"/>
        <end position="387"/>
    </location>
</feature>
<feature type="repeat" description="WD" evidence="3">
    <location>
        <begin position="814"/>
        <end position="848"/>
    </location>
</feature>
<dbReference type="Gene3D" id="2.130.10.10">
    <property type="entry name" value="YVTN repeat-like/Quinoprotein amine dehydrogenase"/>
    <property type="match status" value="5"/>
</dbReference>
<dbReference type="PRINTS" id="PR00320">
    <property type="entry name" value="GPROTEINBRPT"/>
</dbReference>
<feature type="region of interest" description="Disordered" evidence="4">
    <location>
        <begin position="383"/>
        <end position="418"/>
    </location>
</feature>
<reference evidence="6 7" key="1">
    <citation type="submission" date="2022-08" db="EMBL/GenBank/DDBJ databases">
        <authorList>
            <person name="Somphong A."/>
            <person name="Phongsopitanun W."/>
        </authorList>
    </citation>
    <scope>NUCLEOTIDE SEQUENCE [LARGE SCALE GENOMIC DNA]</scope>
    <source>
        <strain evidence="6 7">LP11</strain>
    </source>
</reference>
<name>A0ABT2B4X1_9ACTN</name>
<feature type="repeat" description="WD" evidence="3">
    <location>
        <begin position="991"/>
        <end position="1024"/>
    </location>
</feature>
<keyword evidence="2" id="KW-0677">Repeat</keyword>
<feature type="repeat" description="WD" evidence="3">
    <location>
        <begin position="1080"/>
        <end position="1112"/>
    </location>
</feature>
<dbReference type="InterPro" id="IPR019775">
    <property type="entry name" value="WD40_repeat_CS"/>
</dbReference>
<evidence type="ECO:0000256" key="2">
    <source>
        <dbReference type="ARBA" id="ARBA00022737"/>
    </source>
</evidence>
<keyword evidence="1 3" id="KW-0853">WD repeat</keyword>
<evidence type="ECO:0000259" key="5">
    <source>
        <dbReference type="Pfam" id="PF20703"/>
    </source>
</evidence>
<dbReference type="InterPro" id="IPR015943">
    <property type="entry name" value="WD40/YVTN_repeat-like_dom_sf"/>
</dbReference>
<dbReference type="Proteomes" id="UP001205612">
    <property type="component" value="Unassembled WGS sequence"/>
</dbReference>
<proteinExistence type="predicted"/>
<feature type="region of interest" description="Disordered" evidence="4">
    <location>
        <begin position="123"/>
        <end position="176"/>
    </location>
</feature>
<dbReference type="PROSITE" id="PS50082">
    <property type="entry name" value="WD_REPEATS_2"/>
    <property type="match status" value="12"/>
</dbReference>